<evidence type="ECO:0000259" key="9">
    <source>
        <dbReference type="PROSITE" id="PS50887"/>
    </source>
</evidence>
<evidence type="ECO:0000256" key="7">
    <source>
        <dbReference type="SAM" id="MobiDB-lite"/>
    </source>
</evidence>
<dbReference type="SMART" id="SM00267">
    <property type="entry name" value="GGDEF"/>
    <property type="match status" value="1"/>
</dbReference>
<evidence type="ECO:0000313" key="10">
    <source>
        <dbReference type="EMBL" id="QLF70244.1"/>
    </source>
</evidence>
<dbReference type="PANTHER" id="PTHR10742">
    <property type="entry name" value="FLAVIN MONOAMINE OXIDASE"/>
    <property type="match status" value="1"/>
</dbReference>
<dbReference type="InterPro" id="IPR036188">
    <property type="entry name" value="FAD/NAD-bd_sf"/>
</dbReference>
<dbReference type="PROSITE" id="PS50887">
    <property type="entry name" value="GGDEF"/>
    <property type="match status" value="1"/>
</dbReference>
<dbReference type="SUPFAM" id="SSF51905">
    <property type="entry name" value="FAD/NAD(P)-binding domain"/>
    <property type="match status" value="1"/>
</dbReference>
<keyword evidence="8" id="KW-0472">Membrane</keyword>
<dbReference type="Gene3D" id="3.30.70.270">
    <property type="match status" value="1"/>
</dbReference>
<evidence type="ECO:0000313" key="11">
    <source>
        <dbReference type="Proteomes" id="UP000308530"/>
    </source>
</evidence>
<keyword evidence="5" id="KW-0073">Auxin biosynthesis</keyword>
<keyword evidence="8" id="KW-0812">Transmembrane</keyword>
<accession>A0ABX6QP42</accession>
<gene>
    <name evidence="10" type="ORF">FE840_012220</name>
</gene>
<organism evidence="10 11">
    <name type="scientific">Peteryoungia desertarenae</name>
    <dbReference type="NCBI Taxonomy" id="1813451"/>
    <lineage>
        <taxon>Bacteria</taxon>
        <taxon>Pseudomonadati</taxon>
        <taxon>Pseudomonadota</taxon>
        <taxon>Alphaproteobacteria</taxon>
        <taxon>Hyphomicrobiales</taxon>
        <taxon>Rhizobiaceae</taxon>
        <taxon>Peteryoungia</taxon>
    </lineage>
</organism>
<comment type="pathway">
    <text evidence="1">Plant hormone metabolism; auxin biosynthesis.</text>
</comment>
<dbReference type="CDD" id="cd01949">
    <property type="entry name" value="GGDEF"/>
    <property type="match status" value="1"/>
</dbReference>
<comment type="similarity">
    <text evidence="2">Belongs to the tryptophan 2-monooxygenase family.</text>
</comment>
<dbReference type="InterPro" id="IPR002937">
    <property type="entry name" value="Amino_oxidase"/>
</dbReference>
<dbReference type="Pfam" id="PF05228">
    <property type="entry name" value="CHASE4"/>
    <property type="match status" value="1"/>
</dbReference>
<dbReference type="EC" id="1.13.12.3" evidence="3"/>
<dbReference type="InterPro" id="IPR000160">
    <property type="entry name" value="GGDEF_dom"/>
</dbReference>
<feature type="transmembrane region" description="Helical" evidence="8">
    <location>
        <begin position="28"/>
        <end position="49"/>
    </location>
</feature>
<evidence type="ECO:0000256" key="2">
    <source>
        <dbReference type="ARBA" id="ARBA00005833"/>
    </source>
</evidence>
<dbReference type="Proteomes" id="UP000308530">
    <property type="component" value="Chromosome"/>
</dbReference>
<protein>
    <recommendedName>
        <fullName evidence="4">Tryptophan 2-monooxygenase</fullName>
        <ecNumber evidence="3">1.13.12.3</ecNumber>
    </recommendedName>
</protein>
<dbReference type="Gene3D" id="3.90.660.10">
    <property type="match status" value="1"/>
</dbReference>
<proteinExistence type="inferred from homology"/>
<dbReference type="SUPFAM" id="SSF54373">
    <property type="entry name" value="FAD-linked reductases, C-terminal domain"/>
    <property type="match status" value="1"/>
</dbReference>
<dbReference type="EMBL" id="CP058350">
    <property type="protein sequence ID" value="QLF70244.1"/>
    <property type="molecule type" value="Genomic_DNA"/>
</dbReference>
<evidence type="ECO:0000256" key="8">
    <source>
        <dbReference type="SAM" id="Phobius"/>
    </source>
</evidence>
<dbReference type="InterPro" id="IPR029787">
    <property type="entry name" value="Nucleotide_cyclase"/>
</dbReference>
<dbReference type="InterPro" id="IPR007892">
    <property type="entry name" value="CHASE4"/>
</dbReference>
<evidence type="ECO:0000256" key="5">
    <source>
        <dbReference type="ARBA" id="ARBA00023070"/>
    </source>
</evidence>
<sequence>MLGDQRSLPASVGDGGSSRFGLPKLVKIFAAVLITLAGLSLLFVGFIASGKADKIAVEKQIELFQNVIGAWNNLMAREQLTMARWDRSVENITLNFNRTYVEDEFVSSLWYDFGHERTYLIGPGNRVLMQSWQGEVDFTQTPLDAGSDLQALVDLALARHDTNRIAIKGGYTQRLVGAFEVQQIAAYGFIEIDGETMLATAMAIVPYDAEVVLPEGPPVIVVSARPLTTDFIVAVNKELEFPGLAFSRDPGGLVPLIGVDGRMLGSLSWTLYRPGVEIWAVVVPTVVLLCGVLLIASLILGRSIARLSTRLEESERLNRELAHKDALSGLANRLSFDRALNEAAERLTHAPFAVMAGDLDRFKAVNDIHGHAAGDEVIRAVATRLRDCVTEQGLVSRVGGDEFVILMTAFRDRARLSMLAQAIIASVSRPITLSSGAVVDVGISLGIAVAPENGVAARDIMIMADRALYASRRVDVAVPSSPKTSPLTSHQVPAGTPTTPGKTVTVSMQPDLARRRLLRLFAATVLSSLTGANAALASATGGSRRAAGLRVVVIGAGMAGLTAAARLKGEGAAVTVLEARNRIGGRIYTDRSLGVPVEQGANFIHGFDGNPLVDLVEAAGASPFFVDEDLSILIGPDGKAVGEEAFWATWERMEALIEAAAEEAEANPDLSMLDAVQALDPALLSSPLGNWVLTDRLENELGAPLGALSALHAESGGEYEGPDTIVRQGYDSLIAPLAEKLDIRFDARVRAIRHGAEGVTVETDDLELSADHVIVTVPLGVLKAGAIRFDPPLPPRHRAAIEAIGFGNLAKVSVRFERAFWPTDLHYLGYAGEVRGRFADMLNLMPIHGEPVLTLMASGAEASRVDGLDMPEVEAEVMEVLRSMFGETISAPVAITRHAWTRDPSSLGAYSYPAVGALPSDFDALARPVGSRLHFAGEHTSTEHFGTVHGAHSSGLRAADEVLEGIR</sequence>
<dbReference type="RefSeq" id="WP_179028207.1">
    <property type="nucleotide sequence ID" value="NZ_CP058350.1"/>
</dbReference>
<feature type="compositionally biased region" description="Polar residues" evidence="7">
    <location>
        <begin position="481"/>
        <end position="491"/>
    </location>
</feature>
<reference evidence="10 11" key="1">
    <citation type="submission" date="2020-06" db="EMBL/GenBank/DDBJ databases">
        <title>Genome sequence of Rhizobium sp strain ADMK78.</title>
        <authorList>
            <person name="Rahi P."/>
        </authorList>
    </citation>
    <scope>NUCLEOTIDE SEQUENCE [LARGE SCALE GENOMIC DNA]</scope>
    <source>
        <strain evidence="10 11">ADMK78</strain>
    </source>
</reference>
<dbReference type="InterPro" id="IPR043128">
    <property type="entry name" value="Rev_trsase/Diguanyl_cyclase"/>
</dbReference>
<evidence type="ECO:0000256" key="1">
    <source>
        <dbReference type="ARBA" id="ARBA00004814"/>
    </source>
</evidence>
<dbReference type="Gene3D" id="3.50.50.60">
    <property type="entry name" value="FAD/NAD(P)-binding domain"/>
    <property type="match status" value="1"/>
</dbReference>
<keyword evidence="8" id="KW-1133">Transmembrane helix</keyword>
<dbReference type="NCBIfam" id="TIGR00254">
    <property type="entry name" value="GGDEF"/>
    <property type="match status" value="1"/>
</dbReference>
<dbReference type="PANTHER" id="PTHR10742:SF410">
    <property type="entry name" value="LYSINE-SPECIFIC HISTONE DEMETHYLASE 2"/>
    <property type="match status" value="1"/>
</dbReference>
<keyword evidence="11" id="KW-1185">Reference proteome</keyword>
<dbReference type="Pfam" id="PF00990">
    <property type="entry name" value="GGDEF"/>
    <property type="match status" value="1"/>
</dbReference>
<dbReference type="Pfam" id="PF01593">
    <property type="entry name" value="Amino_oxidase"/>
    <property type="match status" value="1"/>
</dbReference>
<evidence type="ECO:0000256" key="4">
    <source>
        <dbReference type="ARBA" id="ARBA00017871"/>
    </source>
</evidence>
<dbReference type="InterPro" id="IPR050281">
    <property type="entry name" value="Flavin_monoamine_oxidase"/>
</dbReference>
<feature type="compositionally biased region" description="Low complexity" evidence="7">
    <location>
        <begin position="492"/>
        <end position="505"/>
    </location>
</feature>
<evidence type="ECO:0000256" key="6">
    <source>
        <dbReference type="ARBA" id="ARBA00047321"/>
    </source>
</evidence>
<dbReference type="SUPFAM" id="SSF55073">
    <property type="entry name" value="Nucleotide cyclase"/>
    <property type="match status" value="1"/>
</dbReference>
<evidence type="ECO:0000256" key="3">
    <source>
        <dbReference type="ARBA" id="ARBA00012535"/>
    </source>
</evidence>
<name>A0ABX6QP42_9HYPH</name>
<feature type="domain" description="GGDEF" evidence="9">
    <location>
        <begin position="350"/>
        <end position="481"/>
    </location>
</feature>
<feature type="transmembrane region" description="Helical" evidence="8">
    <location>
        <begin position="278"/>
        <end position="300"/>
    </location>
</feature>
<comment type="catalytic activity">
    <reaction evidence="6">
        <text>L-tryptophan + O2 = indole-3-acetamide + CO2 + H2O</text>
        <dbReference type="Rhea" id="RHEA:16165"/>
        <dbReference type="ChEBI" id="CHEBI:15377"/>
        <dbReference type="ChEBI" id="CHEBI:15379"/>
        <dbReference type="ChEBI" id="CHEBI:16031"/>
        <dbReference type="ChEBI" id="CHEBI:16526"/>
        <dbReference type="ChEBI" id="CHEBI:57912"/>
        <dbReference type="EC" id="1.13.12.3"/>
    </reaction>
</comment>
<feature type="region of interest" description="Disordered" evidence="7">
    <location>
        <begin position="479"/>
        <end position="505"/>
    </location>
</feature>